<keyword evidence="4" id="KW-1185">Reference proteome</keyword>
<dbReference type="EMBL" id="CP045909">
    <property type="protein sequence ID" value="QQP32556.1"/>
    <property type="molecule type" value="Genomic_DNA"/>
</dbReference>
<sequence length="68" mass="7297">MESMGSLSAVSEDSLLLLGSEEGSRKSLSPASARKMKKRPVLSVVNVQSTNIPPKESVTYAKGKDLFE</sequence>
<evidence type="ECO:0000313" key="3">
    <source>
        <dbReference type="EMBL" id="QQP33095.1"/>
    </source>
</evidence>
<dbReference type="GO" id="GO:0007018">
    <property type="term" value="P:microtubule-based movement"/>
    <property type="evidence" value="ECO:0007669"/>
    <property type="project" value="InterPro"/>
</dbReference>
<dbReference type="Proteomes" id="UP000595437">
    <property type="component" value="Chromosome 19"/>
</dbReference>
<dbReference type="OrthoDB" id="4189at2759"/>
<gene>
    <name evidence="3" type="ORF">FKW44_024346</name>
    <name evidence="2" type="ORF">FKW44_024900</name>
</gene>
<accession>A0A7T8JTC1</accession>
<reference evidence="3" key="2">
    <citation type="journal article" name="Sci. Data">
        <title>Chromosome-scale genome assembly of the sea louse Caligus rogercresseyi by SMRT sequencing and Hi-C analysis.</title>
        <authorList>
            <person name="Gallardo-Escarate C."/>
            <person name="Valenzuela-Munoz V."/>
            <person name="Nunez-Acuna G."/>
            <person name="Valenzuela-Miranda D."/>
            <person name="Goncalves A.T."/>
            <person name="Escobar-Sepulveda H."/>
            <person name="Liachko I."/>
            <person name="Nelson B."/>
            <person name="Roberts S."/>
            <person name="Warren W."/>
        </authorList>
    </citation>
    <scope>NUCLEOTIDE SEQUENCE</scope>
    <source>
        <tissue evidence="3">Whole tissue</tissue>
    </source>
</reference>
<feature type="compositionally biased region" description="Low complexity" evidence="1">
    <location>
        <begin position="20"/>
        <end position="29"/>
    </location>
</feature>
<dbReference type="Pfam" id="PF11540">
    <property type="entry name" value="Dynein_IC2"/>
    <property type="match status" value="1"/>
</dbReference>
<evidence type="ECO:0000313" key="4">
    <source>
        <dbReference type="Proteomes" id="UP000595437"/>
    </source>
</evidence>
<evidence type="ECO:0000256" key="1">
    <source>
        <dbReference type="SAM" id="MobiDB-lite"/>
    </source>
</evidence>
<organism evidence="3 4">
    <name type="scientific">Caligus rogercresseyi</name>
    <name type="common">Sea louse</name>
    <dbReference type="NCBI Taxonomy" id="217165"/>
    <lineage>
        <taxon>Eukaryota</taxon>
        <taxon>Metazoa</taxon>
        <taxon>Ecdysozoa</taxon>
        <taxon>Arthropoda</taxon>
        <taxon>Crustacea</taxon>
        <taxon>Multicrustacea</taxon>
        <taxon>Hexanauplia</taxon>
        <taxon>Copepoda</taxon>
        <taxon>Siphonostomatoida</taxon>
        <taxon>Caligidae</taxon>
        <taxon>Caligus</taxon>
    </lineage>
</organism>
<dbReference type="InterPro" id="IPR025956">
    <property type="entry name" value="DYNC1I1/DYNC1I2"/>
</dbReference>
<dbReference type="Proteomes" id="UP000595437">
    <property type="component" value="Chromosome 20"/>
</dbReference>
<dbReference type="AlphaFoldDB" id="A0A7T8JTC1"/>
<dbReference type="EMBL" id="CP045908">
    <property type="protein sequence ID" value="QQP33095.1"/>
    <property type="molecule type" value="Genomic_DNA"/>
</dbReference>
<proteinExistence type="predicted"/>
<name>A0A7T8JTC1_CALRO</name>
<reference evidence="4" key="1">
    <citation type="submission" date="2021-01" db="EMBL/GenBank/DDBJ databases">
        <title>Caligus Genome Assembly.</title>
        <authorList>
            <person name="Gallardo-Escarate C."/>
        </authorList>
    </citation>
    <scope>NUCLEOTIDE SEQUENCE [LARGE SCALE GENOMIC DNA]</scope>
</reference>
<dbReference type="GO" id="GO:0005868">
    <property type="term" value="C:cytoplasmic dynein complex"/>
    <property type="evidence" value="ECO:0007669"/>
    <property type="project" value="InterPro"/>
</dbReference>
<feature type="region of interest" description="Disordered" evidence="1">
    <location>
        <begin position="20"/>
        <end position="39"/>
    </location>
</feature>
<evidence type="ECO:0000313" key="2">
    <source>
        <dbReference type="EMBL" id="QQP32556.1"/>
    </source>
</evidence>
<protein>
    <submittedName>
        <fullName evidence="3">Cytoplasmic dynein 1 intermediate chain</fullName>
    </submittedName>
</protein>